<dbReference type="InterPro" id="IPR011041">
    <property type="entry name" value="Quinoprot_gluc/sorb_DH_b-prop"/>
</dbReference>
<feature type="domain" description="Glucose/Sorbosone dehydrogenase" evidence="1">
    <location>
        <begin position="47"/>
        <end position="365"/>
    </location>
</feature>
<dbReference type="InterPro" id="IPR011042">
    <property type="entry name" value="6-blade_b-propeller_TolB-like"/>
</dbReference>
<dbReference type="InterPro" id="IPR012938">
    <property type="entry name" value="Glc/Sorbosone_DH"/>
</dbReference>
<dbReference type="SUPFAM" id="SSF50952">
    <property type="entry name" value="Soluble quinoprotein glucose dehydrogenase"/>
    <property type="match status" value="1"/>
</dbReference>
<evidence type="ECO:0000313" key="2">
    <source>
        <dbReference type="EMBL" id="SVA25040.1"/>
    </source>
</evidence>
<dbReference type="PANTHER" id="PTHR19328">
    <property type="entry name" value="HEDGEHOG-INTERACTING PROTEIN"/>
    <property type="match status" value="1"/>
</dbReference>
<dbReference type="Gene3D" id="2.120.10.30">
    <property type="entry name" value="TolB, C-terminal domain"/>
    <property type="match status" value="1"/>
</dbReference>
<proteinExistence type="predicted"/>
<dbReference type="AlphaFoldDB" id="A0A381UA03"/>
<reference evidence="2" key="1">
    <citation type="submission" date="2018-05" db="EMBL/GenBank/DDBJ databases">
        <authorList>
            <person name="Lanie J.A."/>
            <person name="Ng W.-L."/>
            <person name="Kazmierczak K.M."/>
            <person name="Andrzejewski T.M."/>
            <person name="Davidsen T.M."/>
            <person name="Wayne K.J."/>
            <person name="Tettelin H."/>
            <person name="Glass J.I."/>
            <person name="Rusch D."/>
            <person name="Podicherti R."/>
            <person name="Tsui H.-C.T."/>
            <person name="Winkler M.E."/>
        </authorList>
    </citation>
    <scope>NUCLEOTIDE SEQUENCE</scope>
</reference>
<organism evidence="2">
    <name type="scientific">marine metagenome</name>
    <dbReference type="NCBI Taxonomy" id="408172"/>
    <lineage>
        <taxon>unclassified sequences</taxon>
        <taxon>metagenomes</taxon>
        <taxon>ecological metagenomes</taxon>
    </lineage>
</organism>
<evidence type="ECO:0000259" key="1">
    <source>
        <dbReference type="Pfam" id="PF07995"/>
    </source>
</evidence>
<name>A0A381UA03_9ZZZZ</name>
<gene>
    <name evidence="2" type="ORF">METZ01_LOCUS77894</name>
</gene>
<protein>
    <recommendedName>
        <fullName evidence="1">Glucose/Sorbosone dehydrogenase domain-containing protein</fullName>
    </recommendedName>
</protein>
<dbReference type="Pfam" id="PF07995">
    <property type="entry name" value="GSDH"/>
    <property type="match status" value="1"/>
</dbReference>
<accession>A0A381UA03</accession>
<dbReference type="EMBL" id="UINC01006029">
    <property type="protein sequence ID" value="SVA25040.1"/>
    <property type="molecule type" value="Genomic_DNA"/>
</dbReference>
<dbReference type="PANTHER" id="PTHR19328:SF75">
    <property type="entry name" value="ALDOSE SUGAR DEHYDROGENASE YLII"/>
    <property type="match status" value="1"/>
</dbReference>
<sequence length="375" mass="42738">MKFFLIVILIPVIINTNVFAQKKNAVATVAGSVDYNIEKIYSNDKIIWSFEFINEKTIIFTEKKGKMYLLIDDNIQEITGVPEIYFMGQGGLMDIELHPKFKENNIIFLSFAESSSDNEGGNTAIMSAILDQNKLINSKILYRGKENSTKGQHWGSRLQFDKDGFLYFTIGDRGNRNLNPQDLSRDGGKVYRINEDGSIPKDNPFVNHDNSIDAIYSYGHRNPQGIFLHPESGMIWTNEHGPKGGDEINIIKKGKNYGWPKITYGKNYNGSIITDLKEFSGMEQPLYYWIPSIAPSCFEYISSSRYNDWKGSILAGSLSFGYLERLVLDNQNKVVYREKIAKDIGRVRDVIESLDGYIYFSVENQGIFKLVPKKD</sequence>